<keyword evidence="4 6" id="KW-0520">NAD</keyword>
<dbReference type="RefSeq" id="WP_039316623.1">
    <property type="nucleotide sequence ID" value="NZ_CP006905.1"/>
</dbReference>
<feature type="binding site" evidence="6">
    <location>
        <begin position="101"/>
        <end position="104"/>
    </location>
    <ligand>
        <name>FMN</name>
        <dbReference type="ChEBI" id="CHEBI:58210"/>
    </ligand>
</feature>
<organism evidence="8 9">
    <name type="scientific">Clostridium baratii str. Sullivan</name>
    <dbReference type="NCBI Taxonomy" id="1415775"/>
    <lineage>
        <taxon>Bacteria</taxon>
        <taxon>Bacillati</taxon>
        <taxon>Bacillota</taxon>
        <taxon>Clostridia</taxon>
        <taxon>Eubacteriales</taxon>
        <taxon>Clostridiaceae</taxon>
        <taxon>Clostridium</taxon>
    </lineage>
</organism>
<keyword evidence="2 6" id="KW-0288">FMN</keyword>
<dbReference type="InterPro" id="IPR023048">
    <property type="entry name" value="NADH:quinone_OxRdtase_FMN_depd"/>
</dbReference>
<dbReference type="KEGG" id="cbv:U729_629"/>
<evidence type="ECO:0000256" key="4">
    <source>
        <dbReference type="ARBA" id="ARBA00023027"/>
    </source>
</evidence>
<evidence type="ECO:0000256" key="2">
    <source>
        <dbReference type="ARBA" id="ARBA00022643"/>
    </source>
</evidence>
<reference evidence="8 9" key="1">
    <citation type="journal article" date="2015" name="Infect. Genet. Evol.">
        <title>Genomic sequences of six botulinum neurotoxin-producing strains representing three clostridial species illustrate the mobility and diversity of botulinum neurotoxin genes.</title>
        <authorList>
            <person name="Smith T.J."/>
            <person name="Hill K.K."/>
            <person name="Xie G."/>
            <person name="Foley B.T."/>
            <person name="Williamson C.H."/>
            <person name="Foster J.T."/>
            <person name="Johnson S.L."/>
            <person name="Chertkov O."/>
            <person name="Teshima H."/>
            <person name="Gibbons H.S."/>
            <person name="Johnsky L.A."/>
            <person name="Karavis M.A."/>
            <person name="Smith L.A."/>
        </authorList>
    </citation>
    <scope>NUCLEOTIDE SEQUENCE [LARGE SCALE GENOMIC DNA]</scope>
    <source>
        <strain evidence="8 9">Sullivan</strain>
    </source>
</reference>
<evidence type="ECO:0000256" key="5">
    <source>
        <dbReference type="ARBA" id="ARBA00048542"/>
    </source>
</evidence>
<dbReference type="SUPFAM" id="SSF52218">
    <property type="entry name" value="Flavoproteins"/>
    <property type="match status" value="1"/>
</dbReference>
<keyword evidence="1 6" id="KW-0285">Flavoprotein</keyword>
<dbReference type="InterPro" id="IPR050104">
    <property type="entry name" value="FMN-dep_NADH:Q_OxRdtase_AzoR1"/>
</dbReference>
<dbReference type="InterPro" id="IPR003680">
    <property type="entry name" value="Flavodoxin_fold"/>
</dbReference>
<dbReference type="AlphaFoldDB" id="A0A0A7FTS2"/>
<feature type="binding site" evidence="6">
    <location>
        <begin position="147"/>
        <end position="150"/>
    </location>
    <ligand>
        <name>FMN</name>
        <dbReference type="ChEBI" id="CHEBI:58210"/>
    </ligand>
</feature>
<dbReference type="Proteomes" id="UP000030635">
    <property type="component" value="Chromosome"/>
</dbReference>
<comment type="catalytic activity">
    <reaction evidence="5">
        <text>N,N-dimethyl-1,4-phenylenediamine + anthranilate + 2 NAD(+) = 2-(4-dimethylaminophenyl)diazenylbenzoate + 2 NADH + 2 H(+)</text>
        <dbReference type="Rhea" id="RHEA:55872"/>
        <dbReference type="ChEBI" id="CHEBI:15378"/>
        <dbReference type="ChEBI" id="CHEBI:15783"/>
        <dbReference type="ChEBI" id="CHEBI:16567"/>
        <dbReference type="ChEBI" id="CHEBI:57540"/>
        <dbReference type="ChEBI" id="CHEBI:57945"/>
        <dbReference type="ChEBI" id="CHEBI:71579"/>
        <dbReference type="EC" id="1.7.1.17"/>
    </reaction>
    <physiologicalReaction direction="right-to-left" evidence="5">
        <dbReference type="Rhea" id="RHEA:55874"/>
    </physiologicalReaction>
</comment>
<sequence>MKLLHIIVNSKPEELSSSKKVASRLINKLLDAHPECKVENLDLYKEHIPIIDYKYLAGRSSIVSGEEYEKLDEKDKKEVDRINELCNQFMSADIYVITAPMWNLSYPAPLKAYIDCVVQNGKTVEINKEHVKGLLDDKERKMIYVQSSGGPVPWILRGKISQGVEYVEDIMKFLGIKTFKELLITNTGFDLESKIEAEQKAISKIDALIDDIEN</sequence>
<comment type="cofactor">
    <cofactor evidence="6">
        <name>FMN</name>
        <dbReference type="ChEBI" id="CHEBI:58210"/>
    </cofactor>
    <text evidence="6">Binds 1 FMN per subunit.</text>
</comment>
<dbReference type="GO" id="GO:0016655">
    <property type="term" value="F:oxidoreductase activity, acting on NAD(P)H, quinone or similar compound as acceptor"/>
    <property type="evidence" value="ECO:0007669"/>
    <property type="project" value="InterPro"/>
</dbReference>
<dbReference type="GO" id="GO:0016652">
    <property type="term" value="F:oxidoreductase activity, acting on NAD(P)H as acceptor"/>
    <property type="evidence" value="ECO:0007669"/>
    <property type="project" value="UniProtKB-UniRule"/>
</dbReference>
<comment type="subunit">
    <text evidence="6">Homodimer.</text>
</comment>
<accession>A0A0A7FTS2</accession>
<comment type="catalytic activity">
    <reaction evidence="6">
        <text>2 a quinone + NADH + H(+) = 2 a 1,4-benzosemiquinone + NAD(+)</text>
        <dbReference type="Rhea" id="RHEA:65952"/>
        <dbReference type="ChEBI" id="CHEBI:15378"/>
        <dbReference type="ChEBI" id="CHEBI:57540"/>
        <dbReference type="ChEBI" id="CHEBI:57945"/>
        <dbReference type="ChEBI" id="CHEBI:132124"/>
        <dbReference type="ChEBI" id="CHEBI:134225"/>
    </reaction>
</comment>
<dbReference type="GO" id="GO:0010181">
    <property type="term" value="F:FMN binding"/>
    <property type="evidence" value="ECO:0007669"/>
    <property type="project" value="UniProtKB-UniRule"/>
</dbReference>
<evidence type="ECO:0000313" key="8">
    <source>
        <dbReference type="EMBL" id="AIY83017.1"/>
    </source>
</evidence>
<proteinExistence type="inferred from homology"/>
<feature type="binding site" evidence="6">
    <location>
        <begin position="16"/>
        <end position="18"/>
    </location>
    <ligand>
        <name>FMN</name>
        <dbReference type="ChEBI" id="CHEBI:58210"/>
    </ligand>
</feature>
<dbReference type="EC" id="1.7.1.17" evidence="6"/>
<comment type="function">
    <text evidence="6">Quinone reductase that provides resistance to thiol-specific stress caused by electrophilic quinones.</text>
</comment>
<comment type="function">
    <text evidence="6">Also exhibits azoreductase activity. Catalyzes the reductive cleavage of the azo bond in aromatic azo compounds to the corresponding amines.</text>
</comment>
<dbReference type="OrthoDB" id="9805013at2"/>
<evidence type="ECO:0000259" key="7">
    <source>
        <dbReference type="Pfam" id="PF02525"/>
    </source>
</evidence>
<keyword evidence="9" id="KW-1185">Reference proteome</keyword>
<dbReference type="PANTHER" id="PTHR43741:SF4">
    <property type="entry name" value="FMN-DEPENDENT NADH:QUINONE OXIDOREDUCTASE"/>
    <property type="match status" value="1"/>
</dbReference>
<dbReference type="PANTHER" id="PTHR43741">
    <property type="entry name" value="FMN-DEPENDENT NADH-AZOREDUCTASE 1"/>
    <property type="match status" value="1"/>
</dbReference>
<comment type="caution">
    <text evidence="6">Lacks conserved residue(s) required for the propagation of feature annotation.</text>
</comment>
<comment type="similarity">
    <text evidence="6">Belongs to the azoreductase type 1 family.</text>
</comment>
<feature type="domain" description="Flavodoxin-like fold" evidence="7">
    <location>
        <begin position="1"/>
        <end position="206"/>
    </location>
</feature>
<dbReference type="EC" id="1.6.5.-" evidence="6"/>
<evidence type="ECO:0000256" key="1">
    <source>
        <dbReference type="ARBA" id="ARBA00022630"/>
    </source>
</evidence>
<keyword evidence="3 6" id="KW-0560">Oxidoreductase</keyword>
<dbReference type="Pfam" id="PF02525">
    <property type="entry name" value="Flavodoxin_2"/>
    <property type="match status" value="1"/>
</dbReference>
<evidence type="ECO:0000256" key="3">
    <source>
        <dbReference type="ARBA" id="ARBA00023002"/>
    </source>
</evidence>
<dbReference type="Gene3D" id="3.40.50.360">
    <property type="match status" value="1"/>
</dbReference>
<dbReference type="HAMAP" id="MF_01216">
    <property type="entry name" value="Azoreductase_type1"/>
    <property type="match status" value="1"/>
</dbReference>
<dbReference type="InterPro" id="IPR029039">
    <property type="entry name" value="Flavoprotein-like_sf"/>
</dbReference>
<dbReference type="GO" id="GO:0009055">
    <property type="term" value="F:electron transfer activity"/>
    <property type="evidence" value="ECO:0007669"/>
    <property type="project" value="UniProtKB-UniRule"/>
</dbReference>
<evidence type="ECO:0000313" key="9">
    <source>
        <dbReference type="Proteomes" id="UP000030635"/>
    </source>
</evidence>
<dbReference type="EMBL" id="CP006905">
    <property type="protein sequence ID" value="AIY83017.1"/>
    <property type="molecule type" value="Genomic_DNA"/>
</dbReference>
<name>A0A0A7FTS2_9CLOT</name>
<protein>
    <recommendedName>
        <fullName evidence="6">FMN dependent NADH:quinone oxidoreductase</fullName>
        <ecNumber evidence="6">1.6.5.-</ecNumber>
    </recommendedName>
    <alternativeName>
        <fullName evidence="6">Azo-dye reductase</fullName>
    </alternativeName>
    <alternativeName>
        <fullName evidence="6">FMN-dependent NADH-azo compound oxidoreductase</fullName>
    </alternativeName>
    <alternativeName>
        <fullName evidence="6">FMN-dependent NADH-azoreductase</fullName>
        <ecNumber evidence="6">1.7.1.17</ecNumber>
    </alternativeName>
</protein>
<gene>
    <name evidence="6" type="primary">azoR</name>
    <name evidence="8" type="ORF">U729_629</name>
</gene>
<dbReference type="HOGENOM" id="CLU_088964_3_1_9"/>
<dbReference type="eggNOG" id="COG1182">
    <property type="taxonomic scope" value="Bacteria"/>
</dbReference>
<evidence type="ECO:0000256" key="6">
    <source>
        <dbReference type="HAMAP-Rule" id="MF_01216"/>
    </source>
</evidence>
<dbReference type="STRING" id="1561.NPD11_2361"/>